<feature type="transmembrane region" description="Helical" evidence="2">
    <location>
        <begin position="38"/>
        <end position="56"/>
    </location>
</feature>
<dbReference type="RefSeq" id="WP_110007197.1">
    <property type="nucleotide sequence ID" value="NZ_QGTX01000001.1"/>
</dbReference>
<keyword evidence="2" id="KW-0472">Membrane</keyword>
<keyword evidence="2" id="KW-0812">Transmembrane</keyword>
<dbReference type="Proteomes" id="UP000246661">
    <property type="component" value="Unassembled WGS sequence"/>
</dbReference>
<gene>
    <name evidence="3" type="ORF">JD79_04388</name>
</gene>
<organism evidence="3 4">
    <name type="scientific">Geodermatophilus normandii</name>
    <dbReference type="NCBI Taxonomy" id="1137989"/>
    <lineage>
        <taxon>Bacteria</taxon>
        <taxon>Bacillati</taxon>
        <taxon>Actinomycetota</taxon>
        <taxon>Actinomycetes</taxon>
        <taxon>Geodermatophilales</taxon>
        <taxon>Geodermatophilaceae</taxon>
        <taxon>Geodermatophilus</taxon>
    </lineage>
</organism>
<feature type="transmembrane region" description="Helical" evidence="2">
    <location>
        <begin position="95"/>
        <end position="119"/>
    </location>
</feature>
<accession>A0A317QTW3</accession>
<proteinExistence type="predicted"/>
<keyword evidence="2" id="KW-1133">Transmembrane helix</keyword>
<sequence length="210" mass="21208">MSALNMGDLAAKRDDAKPDKDVATATQALVASVPTETLAAYTAIVAAVLAAGINSSEYGPFRVSVFLVFVVCSFLAPLAVYWGKHKAAGSSPADYRWVGVPWLECGIAAFAAAAWGLVMPGSPLNLWFAGNALTFATVAITFGAAAVLAFATNFLCTGTPEEAVAQGAAAAQGAPAAQRAPAAERIPAPSRPLSNSAAAAGKRSAEPSAP</sequence>
<keyword evidence="4" id="KW-1185">Reference proteome</keyword>
<feature type="compositionally biased region" description="Low complexity" evidence="1">
    <location>
        <begin position="175"/>
        <end position="192"/>
    </location>
</feature>
<protein>
    <submittedName>
        <fullName evidence="3">Uncharacterized protein</fullName>
    </submittedName>
</protein>
<feature type="region of interest" description="Disordered" evidence="1">
    <location>
        <begin position="175"/>
        <end position="210"/>
    </location>
</feature>
<evidence type="ECO:0000256" key="2">
    <source>
        <dbReference type="SAM" id="Phobius"/>
    </source>
</evidence>
<reference evidence="4" key="1">
    <citation type="submission" date="2018-05" db="EMBL/GenBank/DDBJ databases">
        <authorList>
            <person name="Klenk H.-P."/>
            <person name="Huntemann M."/>
            <person name="Clum A."/>
            <person name="Pillay M."/>
            <person name="Palaniappan K."/>
            <person name="Varghese N."/>
            <person name="Mikhailova N."/>
            <person name="Stamatis D."/>
            <person name="Reddy T."/>
            <person name="Daum C."/>
            <person name="Shapiro N."/>
            <person name="Ivanova N."/>
            <person name="Kyrpides N."/>
            <person name="Woyke T."/>
        </authorList>
    </citation>
    <scope>NUCLEOTIDE SEQUENCE [LARGE SCALE GENOMIC DNA]</scope>
    <source>
        <strain evidence="4">DSM 45417</strain>
    </source>
</reference>
<name>A0A317QTW3_9ACTN</name>
<evidence type="ECO:0000313" key="4">
    <source>
        <dbReference type="Proteomes" id="UP000246661"/>
    </source>
</evidence>
<dbReference type="EMBL" id="QGTX01000001">
    <property type="protein sequence ID" value="PWW25190.1"/>
    <property type="molecule type" value="Genomic_DNA"/>
</dbReference>
<feature type="transmembrane region" description="Helical" evidence="2">
    <location>
        <begin position="63"/>
        <end position="83"/>
    </location>
</feature>
<dbReference type="AlphaFoldDB" id="A0A317QTW3"/>
<evidence type="ECO:0000256" key="1">
    <source>
        <dbReference type="SAM" id="MobiDB-lite"/>
    </source>
</evidence>
<feature type="transmembrane region" description="Helical" evidence="2">
    <location>
        <begin position="126"/>
        <end position="151"/>
    </location>
</feature>
<comment type="caution">
    <text evidence="3">The sequence shown here is derived from an EMBL/GenBank/DDBJ whole genome shotgun (WGS) entry which is preliminary data.</text>
</comment>
<evidence type="ECO:0000313" key="3">
    <source>
        <dbReference type="EMBL" id="PWW25190.1"/>
    </source>
</evidence>